<evidence type="ECO:0000313" key="2">
    <source>
        <dbReference type="Proteomes" id="UP000050525"/>
    </source>
</evidence>
<dbReference type="AlphaFoldDB" id="A0A151N1B5"/>
<proteinExistence type="predicted"/>
<dbReference type="Proteomes" id="UP000050525">
    <property type="component" value="Unassembled WGS sequence"/>
</dbReference>
<sequence>MNGLSLFLTPRGAFGKYVLTAELTQVKGIWDWTPELSCLQSEPPHHKAKPELLHPQWCCTLARMLVGLLGALPMLLCATGRFRNLLSALVYELC</sequence>
<accession>A0A151N1B5</accession>
<comment type="caution">
    <text evidence="1">The sequence shown here is derived from an EMBL/GenBank/DDBJ whole genome shotgun (WGS) entry which is preliminary data.</text>
</comment>
<reference evidence="1 2" key="1">
    <citation type="journal article" date="2012" name="Genome Biol.">
        <title>Sequencing three crocodilian genomes to illuminate the evolution of archosaurs and amniotes.</title>
        <authorList>
            <person name="St John J.A."/>
            <person name="Braun E.L."/>
            <person name="Isberg S.R."/>
            <person name="Miles L.G."/>
            <person name="Chong A.Y."/>
            <person name="Gongora J."/>
            <person name="Dalzell P."/>
            <person name="Moran C."/>
            <person name="Bed'hom B."/>
            <person name="Abzhanov A."/>
            <person name="Burgess S.C."/>
            <person name="Cooksey A.M."/>
            <person name="Castoe T.A."/>
            <person name="Crawford N.G."/>
            <person name="Densmore L.D."/>
            <person name="Drew J.C."/>
            <person name="Edwards S.V."/>
            <person name="Faircloth B.C."/>
            <person name="Fujita M.K."/>
            <person name="Greenwold M.J."/>
            <person name="Hoffmann F.G."/>
            <person name="Howard J.M."/>
            <person name="Iguchi T."/>
            <person name="Janes D.E."/>
            <person name="Khan S.Y."/>
            <person name="Kohno S."/>
            <person name="de Koning A.J."/>
            <person name="Lance S.L."/>
            <person name="McCarthy F.M."/>
            <person name="McCormack J.E."/>
            <person name="Merchant M.E."/>
            <person name="Peterson D.G."/>
            <person name="Pollock D.D."/>
            <person name="Pourmand N."/>
            <person name="Raney B.J."/>
            <person name="Roessler K.A."/>
            <person name="Sanford J.R."/>
            <person name="Sawyer R.H."/>
            <person name="Schmidt C.J."/>
            <person name="Triplett E.W."/>
            <person name="Tuberville T.D."/>
            <person name="Venegas-Anaya M."/>
            <person name="Howard J.T."/>
            <person name="Jarvis E.D."/>
            <person name="Guillette L.J.Jr."/>
            <person name="Glenn T.C."/>
            <person name="Green R.E."/>
            <person name="Ray D.A."/>
        </authorList>
    </citation>
    <scope>NUCLEOTIDE SEQUENCE [LARGE SCALE GENOMIC DNA]</scope>
    <source>
        <strain evidence="1">KSC_2009_1</strain>
    </source>
</reference>
<keyword evidence="2" id="KW-1185">Reference proteome</keyword>
<dbReference type="EMBL" id="AKHW03004164">
    <property type="protein sequence ID" value="KYO30455.1"/>
    <property type="molecule type" value="Genomic_DNA"/>
</dbReference>
<gene>
    <name evidence="1" type="ORF">Y1Q_0019077</name>
</gene>
<protein>
    <submittedName>
        <fullName evidence="1">Uncharacterized protein</fullName>
    </submittedName>
</protein>
<organism evidence="1 2">
    <name type="scientific">Alligator mississippiensis</name>
    <name type="common">American alligator</name>
    <dbReference type="NCBI Taxonomy" id="8496"/>
    <lineage>
        <taxon>Eukaryota</taxon>
        <taxon>Metazoa</taxon>
        <taxon>Chordata</taxon>
        <taxon>Craniata</taxon>
        <taxon>Vertebrata</taxon>
        <taxon>Euteleostomi</taxon>
        <taxon>Archelosauria</taxon>
        <taxon>Archosauria</taxon>
        <taxon>Crocodylia</taxon>
        <taxon>Alligatoridae</taxon>
        <taxon>Alligatorinae</taxon>
        <taxon>Alligator</taxon>
    </lineage>
</organism>
<name>A0A151N1B5_ALLMI</name>
<evidence type="ECO:0000313" key="1">
    <source>
        <dbReference type="EMBL" id="KYO30455.1"/>
    </source>
</evidence>